<evidence type="ECO:0000256" key="1">
    <source>
        <dbReference type="ARBA" id="ARBA00004496"/>
    </source>
</evidence>
<dbReference type="GO" id="GO:0005737">
    <property type="term" value="C:cytoplasm"/>
    <property type="evidence" value="ECO:0007669"/>
    <property type="project" value="UniProtKB-SubCell"/>
</dbReference>
<keyword evidence="4 8" id="KW-0813">Transport</keyword>
<comment type="subunit">
    <text evidence="3 8">Homodimer.</text>
</comment>
<evidence type="ECO:0000256" key="7">
    <source>
        <dbReference type="ARBA" id="ARBA00056181"/>
    </source>
</evidence>
<dbReference type="PANTHER" id="PTHR42930">
    <property type="entry name" value="PHOSPHATE-SPECIFIC TRANSPORT SYSTEM ACCESSORY PROTEIN PHOU"/>
    <property type="match status" value="1"/>
</dbReference>
<keyword evidence="5 8" id="KW-0963">Cytoplasm</keyword>
<evidence type="ECO:0000256" key="5">
    <source>
        <dbReference type="ARBA" id="ARBA00022490"/>
    </source>
</evidence>
<dbReference type="PANTHER" id="PTHR42930:SF3">
    <property type="entry name" value="PHOSPHATE-SPECIFIC TRANSPORT SYSTEM ACCESSORY PROTEIN PHOU"/>
    <property type="match status" value="1"/>
</dbReference>
<evidence type="ECO:0000259" key="9">
    <source>
        <dbReference type="Pfam" id="PF01895"/>
    </source>
</evidence>
<dbReference type="InterPro" id="IPR028366">
    <property type="entry name" value="PhoU"/>
</dbReference>
<dbReference type="Pfam" id="PF01895">
    <property type="entry name" value="PhoU"/>
    <property type="match status" value="2"/>
</dbReference>
<dbReference type="GO" id="GO:0030643">
    <property type="term" value="P:intracellular phosphate ion homeostasis"/>
    <property type="evidence" value="ECO:0007669"/>
    <property type="project" value="InterPro"/>
</dbReference>
<feature type="domain" description="PhoU" evidence="9">
    <location>
        <begin position="125"/>
        <end position="209"/>
    </location>
</feature>
<dbReference type="InterPro" id="IPR038078">
    <property type="entry name" value="PhoU-like_sf"/>
</dbReference>
<evidence type="ECO:0000256" key="8">
    <source>
        <dbReference type="PIRNR" id="PIRNR003107"/>
    </source>
</evidence>
<evidence type="ECO:0000256" key="6">
    <source>
        <dbReference type="ARBA" id="ARBA00022592"/>
    </source>
</evidence>
<evidence type="ECO:0000313" key="10">
    <source>
        <dbReference type="EMBL" id="PSC04324.1"/>
    </source>
</evidence>
<protein>
    <recommendedName>
        <fullName evidence="8">Phosphate-specific transport system accessory protein PhoU</fullName>
    </recommendedName>
</protein>
<name>A0A2T1HRN1_9HYPH</name>
<dbReference type="Gene3D" id="1.20.58.220">
    <property type="entry name" value="Phosphate transport system protein phou homolog 2, domain 2"/>
    <property type="match status" value="1"/>
</dbReference>
<comment type="caution">
    <text evidence="10">The sequence shown here is derived from an EMBL/GenBank/DDBJ whole genome shotgun (WGS) entry which is preliminary data.</text>
</comment>
<dbReference type="Proteomes" id="UP000239772">
    <property type="component" value="Unassembled WGS sequence"/>
</dbReference>
<proteinExistence type="inferred from homology"/>
<dbReference type="FunFam" id="1.20.58.220:FF:000004">
    <property type="entry name" value="Phosphate-specific transport system accessory protein PhoU"/>
    <property type="match status" value="1"/>
</dbReference>
<evidence type="ECO:0000256" key="2">
    <source>
        <dbReference type="ARBA" id="ARBA00008107"/>
    </source>
</evidence>
<dbReference type="OrthoDB" id="9814256at2"/>
<evidence type="ECO:0000313" key="11">
    <source>
        <dbReference type="Proteomes" id="UP000239772"/>
    </source>
</evidence>
<evidence type="ECO:0000256" key="3">
    <source>
        <dbReference type="ARBA" id="ARBA00011738"/>
    </source>
</evidence>
<keyword evidence="6 8" id="KW-0592">Phosphate transport</keyword>
<dbReference type="GO" id="GO:0045936">
    <property type="term" value="P:negative regulation of phosphate metabolic process"/>
    <property type="evidence" value="ECO:0007669"/>
    <property type="project" value="InterPro"/>
</dbReference>
<dbReference type="GO" id="GO:0006817">
    <property type="term" value="P:phosphate ion transport"/>
    <property type="evidence" value="ECO:0007669"/>
    <property type="project" value="UniProtKB-KW"/>
</dbReference>
<dbReference type="AlphaFoldDB" id="A0A2T1HRN1"/>
<evidence type="ECO:0000256" key="4">
    <source>
        <dbReference type="ARBA" id="ARBA00022448"/>
    </source>
</evidence>
<comment type="subcellular location">
    <subcellularLocation>
        <location evidence="1 8">Cytoplasm</location>
    </subcellularLocation>
</comment>
<dbReference type="EMBL" id="PVZS01000014">
    <property type="protein sequence ID" value="PSC04324.1"/>
    <property type="molecule type" value="Genomic_DNA"/>
</dbReference>
<accession>A0A2T1HRN1</accession>
<comment type="similarity">
    <text evidence="2 8">Belongs to the PhoU family.</text>
</comment>
<reference evidence="11" key="1">
    <citation type="submission" date="2018-03" db="EMBL/GenBank/DDBJ databases">
        <authorList>
            <person name="Sun L."/>
            <person name="Liu H."/>
            <person name="Chen W."/>
            <person name="Huang K."/>
            <person name="Liu W."/>
            <person name="Gao X."/>
        </authorList>
    </citation>
    <scope>NUCLEOTIDE SEQUENCE [LARGE SCALE GENOMIC DNA]</scope>
    <source>
        <strain evidence="11">SH9</strain>
    </source>
</reference>
<sequence length="236" mass="26254">MANHTVAAFDLELKELQRTIAAMGGIAETMQSDAIDALAKQDVRLAQKIIAADPELDRLQRDVEEKAILTIARRQPMAVDLRDVIATIRIANDLERVGDLVKNIAKRILAMDGQFPPPTLLASIGRMSLMALNQFKSVIDAYTQRDPQAALAVWQRDGDIDNLYTSLFRELLTYMMEDPRNISFCTHLLFAAKNVERIGDHATNIAETVYYLVTGESLAVDRPRGDENELSAQAGE</sequence>
<keyword evidence="11" id="KW-1185">Reference proteome</keyword>
<organism evidence="10 11">
    <name type="scientific">Alsobacter soli</name>
    <dbReference type="NCBI Taxonomy" id="2109933"/>
    <lineage>
        <taxon>Bacteria</taxon>
        <taxon>Pseudomonadati</taxon>
        <taxon>Pseudomonadota</taxon>
        <taxon>Alphaproteobacteria</taxon>
        <taxon>Hyphomicrobiales</taxon>
        <taxon>Alsobacteraceae</taxon>
        <taxon>Alsobacter</taxon>
    </lineage>
</organism>
<dbReference type="RefSeq" id="WP_106337619.1">
    <property type="nucleotide sequence ID" value="NZ_PVZS01000014.1"/>
</dbReference>
<feature type="domain" description="PhoU" evidence="9">
    <location>
        <begin position="21"/>
        <end position="108"/>
    </location>
</feature>
<gene>
    <name evidence="10" type="primary">phoU</name>
    <name evidence="10" type="ORF">SLNSH_13920</name>
</gene>
<dbReference type="NCBIfam" id="TIGR02135">
    <property type="entry name" value="phoU_full"/>
    <property type="match status" value="1"/>
</dbReference>
<dbReference type="SUPFAM" id="SSF109755">
    <property type="entry name" value="PhoU-like"/>
    <property type="match status" value="1"/>
</dbReference>
<comment type="function">
    <text evidence="7 8">Plays a role in the regulation of phosphate uptake.</text>
</comment>
<dbReference type="InterPro" id="IPR026022">
    <property type="entry name" value="PhoU_dom"/>
</dbReference>
<dbReference type="PIRSF" id="PIRSF003107">
    <property type="entry name" value="PhoU"/>
    <property type="match status" value="1"/>
</dbReference>